<feature type="signal peptide" evidence="6">
    <location>
        <begin position="1"/>
        <end position="29"/>
    </location>
</feature>
<dbReference type="SUPFAM" id="SSF54403">
    <property type="entry name" value="Cystatin/monellin"/>
    <property type="match status" value="2"/>
</dbReference>
<reference evidence="9" key="1">
    <citation type="submission" date="2025-08" db="UniProtKB">
        <authorList>
            <consortium name="RefSeq"/>
        </authorList>
    </citation>
    <scope>IDENTIFICATION</scope>
    <source>
        <tissue evidence="9">Spleen</tissue>
    </source>
</reference>
<dbReference type="Proteomes" id="UP000515140">
    <property type="component" value="Unplaced"/>
</dbReference>
<dbReference type="InterPro" id="IPR049897">
    <property type="entry name" value="CYSTATIN_LXN"/>
</dbReference>
<dbReference type="GO" id="GO:0005615">
    <property type="term" value="C:extracellular space"/>
    <property type="evidence" value="ECO:0007669"/>
    <property type="project" value="TreeGrafter"/>
</dbReference>
<keyword evidence="9" id="KW-0675">Receptor</keyword>
<dbReference type="InterPro" id="IPR009684">
    <property type="entry name" value="Latexin"/>
</dbReference>
<protein>
    <submittedName>
        <fullName evidence="9">Retinoic acid receptor responder protein 1</fullName>
    </submittedName>
</protein>
<name>A0A6P5KJB1_PHACI</name>
<feature type="region of interest" description="Disordered" evidence="5">
    <location>
        <begin position="279"/>
        <end position="305"/>
    </location>
</feature>
<feature type="chain" id="PRO_5028311140" evidence="6">
    <location>
        <begin position="30"/>
        <end position="305"/>
    </location>
</feature>
<keyword evidence="2 4" id="KW-0646">Protease inhibitor</keyword>
<evidence type="ECO:0000256" key="6">
    <source>
        <dbReference type="SAM" id="SignalP"/>
    </source>
</evidence>
<keyword evidence="6" id="KW-0732">Signal</keyword>
<evidence type="ECO:0000313" key="8">
    <source>
        <dbReference type="Proteomes" id="UP000515140"/>
    </source>
</evidence>
<evidence type="ECO:0000256" key="3">
    <source>
        <dbReference type="ARBA" id="ARBA00022737"/>
    </source>
</evidence>
<sequence>MLARQQRLPGWAGPTAVLLVVLLPAVTQAFSGLWRTLEPERQQLWRRLDVEPSSPVFHQAARAALHYFNYRAASPCTFRTLKEVRSGTAWGWILGRREGRDIFRNEVNAKKGQKFDLEFTIESYKPELIEERLGTCSALVIFRNQKPKPTVNITCTRLLDEKEREQQDYVLYKQMKQLKRPPDGTRIPGNLGHMDSSLQPMWDLAMVGSSYVMWEKTSQSLYYYMLQLSRVKQWITRGDFINFNYTVLLHEFSTQEIIPCQIHLLWYPGKPLKIRYHCQDPGTPQEGSGNGDGSAETPTDILSNF</sequence>
<dbReference type="InterPro" id="IPR046350">
    <property type="entry name" value="Cystatin_sf"/>
</dbReference>
<keyword evidence="3" id="KW-0677">Repeat</keyword>
<evidence type="ECO:0000256" key="1">
    <source>
        <dbReference type="ARBA" id="ARBA00010083"/>
    </source>
</evidence>
<evidence type="ECO:0000256" key="4">
    <source>
        <dbReference type="PROSITE-ProRule" id="PRU01377"/>
    </source>
</evidence>
<dbReference type="GeneID" id="110210089"/>
<dbReference type="RefSeq" id="XP_020844531.1">
    <property type="nucleotide sequence ID" value="XM_020988872.1"/>
</dbReference>
<accession>A0A6P5KJB1</accession>
<dbReference type="CTD" id="5918"/>
<organism evidence="8 9">
    <name type="scientific">Phascolarctos cinereus</name>
    <name type="common">Koala</name>
    <dbReference type="NCBI Taxonomy" id="38626"/>
    <lineage>
        <taxon>Eukaryota</taxon>
        <taxon>Metazoa</taxon>
        <taxon>Chordata</taxon>
        <taxon>Craniata</taxon>
        <taxon>Vertebrata</taxon>
        <taxon>Euteleostomi</taxon>
        <taxon>Mammalia</taxon>
        <taxon>Metatheria</taxon>
        <taxon>Diprotodontia</taxon>
        <taxon>Phascolarctidae</taxon>
        <taxon>Phascolarctos</taxon>
    </lineage>
</organism>
<proteinExistence type="inferred from homology"/>
<evidence type="ECO:0000313" key="9">
    <source>
        <dbReference type="RefSeq" id="XP_020844531.1"/>
    </source>
</evidence>
<dbReference type="KEGG" id="pcw:110210089"/>
<gene>
    <name evidence="9" type="primary">RARRES1</name>
</gene>
<comment type="similarity">
    <text evidence="1 4">Belongs to the protease inhibitor I47 (latexin) family.</text>
</comment>
<dbReference type="PANTHER" id="PTHR28591">
    <property type="entry name" value="LATEXIN"/>
    <property type="match status" value="1"/>
</dbReference>
<feature type="domain" description="Cystatin LXN-type" evidence="7">
    <location>
        <begin position="183"/>
        <end position="286"/>
    </location>
</feature>
<dbReference type="PROSITE" id="PS52033">
    <property type="entry name" value="CYSTATIN_LXN"/>
    <property type="match status" value="2"/>
</dbReference>
<dbReference type="GO" id="GO:0008191">
    <property type="term" value="F:metalloendopeptidase inhibitor activity"/>
    <property type="evidence" value="ECO:0007669"/>
    <property type="project" value="UniProtKB-UniRule"/>
</dbReference>
<dbReference type="AlphaFoldDB" id="A0A6P5KJB1"/>
<evidence type="ECO:0000259" key="7">
    <source>
        <dbReference type="PROSITE" id="PS52033"/>
    </source>
</evidence>
<dbReference type="PANTHER" id="PTHR28591:SF2">
    <property type="entry name" value="RETINOIC ACID RECEPTOR RESPONDER PROTEIN 1"/>
    <property type="match status" value="1"/>
</dbReference>
<feature type="compositionally biased region" description="Polar residues" evidence="5">
    <location>
        <begin position="296"/>
        <end position="305"/>
    </location>
</feature>
<dbReference type="Gene3D" id="3.10.450.10">
    <property type="match status" value="3"/>
</dbReference>
<evidence type="ECO:0000256" key="5">
    <source>
        <dbReference type="SAM" id="MobiDB-lite"/>
    </source>
</evidence>
<feature type="domain" description="Cystatin LXN-type" evidence="7">
    <location>
        <begin position="46"/>
        <end position="164"/>
    </location>
</feature>
<evidence type="ECO:0000256" key="2">
    <source>
        <dbReference type="ARBA" id="ARBA00022690"/>
    </source>
</evidence>
<dbReference type="FunCoup" id="A0A6P5KJB1">
    <property type="interactions" value="162"/>
</dbReference>
<dbReference type="Pfam" id="PF06907">
    <property type="entry name" value="LXN"/>
    <property type="match status" value="1"/>
</dbReference>
<dbReference type="InParanoid" id="A0A6P5KJB1"/>
<keyword evidence="8" id="KW-1185">Reference proteome</keyword>